<gene>
    <name evidence="1" type="ORF">FKW77_010047</name>
</gene>
<dbReference type="Proteomes" id="UP000316270">
    <property type="component" value="Chromosome 7"/>
</dbReference>
<keyword evidence="2" id="KW-1185">Reference proteome</keyword>
<organism evidence="1 2">
    <name type="scientific">Venturia effusa</name>
    <dbReference type="NCBI Taxonomy" id="50376"/>
    <lineage>
        <taxon>Eukaryota</taxon>
        <taxon>Fungi</taxon>
        <taxon>Dikarya</taxon>
        <taxon>Ascomycota</taxon>
        <taxon>Pezizomycotina</taxon>
        <taxon>Dothideomycetes</taxon>
        <taxon>Pleosporomycetidae</taxon>
        <taxon>Venturiales</taxon>
        <taxon>Venturiaceae</taxon>
        <taxon>Venturia</taxon>
    </lineage>
</organism>
<dbReference type="EMBL" id="CP042191">
    <property type="protein sequence ID" value="QDS72491.1"/>
    <property type="molecule type" value="Genomic_DNA"/>
</dbReference>
<dbReference type="AlphaFoldDB" id="A0A517LA33"/>
<evidence type="ECO:0000313" key="2">
    <source>
        <dbReference type="Proteomes" id="UP000316270"/>
    </source>
</evidence>
<evidence type="ECO:0008006" key="3">
    <source>
        <dbReference type="Google" id="ProtNLM"/>
    </source>
</evidence>
<protein>
    <recommendedName>
        <fullName evidence="3">F-box domain-containing protein</fullName>
    </recommendedName>
</protein>
<name>A0A517LA33_9PEZI</name>
<proteinExistence type="predicted"/>
<reference evidence="1 2" key="1">
    <citation type="submission" date="2019-07" db="EMBL/GenBank/DDBJ databases">
        <title>Finished genome of Venturia effusa.</title>
        <authorList>
            <person name="Young C.A."/>
            <person name="Cox M.P."/>
            <person name="Ganley A.R.D."/>
            <person name="David W.J."/>
        </authorList>
    </citation>
    <scope>NUCLEOTIDE SEQUENCE [LARGE SCALE GENOMIC DNA]</scope>
    <source>
        <strain evidence="2">albino</strain>
    </source>
</reference>
<evidence type="ECO:0000313" key="1">
    <source>
        <dbReference type="EMBL" id="QDS72491.1"/>
    </source>
</evidence>
<accession>A0A517LA33</accession>
<sequence length="293" mass="33743">MLPETRKELIQSAVMKHDCEDLGTRPWPSTPLHLEVFDTEDGDAIDENQETSDKCEEEFDETSSTSNFVAQSKASFFALPQELRDQIYDLLIDSTINLSLTIKSDTSTHCWYRAVMWSRLGDPPLIKDFIPYPQRFCKFASPIRLVNKQLNHEYTAKVISRGCFGLVYDPSTPTSPFQAESPRIKVKHRYSPIPKSLLTQLRHCHIHLGCTRPRFVEYDTALLLAEMNIHLPAIETLKSCYFIGADYMIATYPTSLKMSSMIGNWKPCERTTEKRKVVFGRWLLAQLYNYEGQ</sequence>